<dbReference type="RefSeq" id="WP_141846478.1">
    <property type="nucleotide sequence ID" value="NZ_VFPM01000004.1"/>
</dbReference>
<dbReference type="InterPro" id="IPR013022">
    <property type="entry name" value="Xyl_isomerase-like_TIM-brl"/>
</dbReference>
<evidence type="ECO:0000259" key="3">
    <source>
        <dbReference type="Pfam" id="PF01261"/>
    </source>
</evidence>
<organism evidence="4 5">
    <name type="scientific">Humibacillus xanthopallidus</name>
    <dbReference type="NCBI Taxonomy" id="412689"/>
    <lineage>
        <taxon>Bacteria</taxon>
        <taxon>Bacillati</taxon>
        <taxon>Actinomycetota</taxon>
        <taxon>Actinomycetes</taxon>
        <taxon>Micrococcales</taxon>
        <taxon>Intrasporangiaceae</taxon>
        <taxon>Humibacillus</taxon>
    </lineage>
</organism>
<dbReference type="OrthoDB" id="9785907at2"/>
<dbReference type="SUPFAM" id="SSF51658">
    <property type="entry name" value="Xylose isomerase-like"/>
    <property type="match status" value="1"/>
</dbReference>
<accession>A0A543HFX1</accession>
<evidence type="ECO:0000256" key="2">
    <source>
        <dbReference type="SAM" id="MobiDB-lite"/>
    </source>
</evidence>
<evidence type="ECO:0000256" key="1">
    <source>
        <dbReference type="ARBA" id="ARBA00023277"/>
    </source>
</evidence>
<protein>
    <submittedName>
        <fullName evidence="4">Xylose isomerase-like TIM barrel protein</fullName>
    </submittedName>
</protein>
<dbReference type="AlphaFoldDB" id="A0A543HFX1"/>
<keyword evidence="1" id="KW-0119">Carbohydrate metabolism</keyword>
<dbReference type="InterPro" id="IPR036237">
    <property type="entry name" value="Xyl_isomerase-like_sf"/>
</dbReference>
<evidence type="ECO:0000313" key="5">
    <source>
        <dbReference type="Proteomes" id="UP000316747"/>
    </source>
</evidence>
<dbReference type="Gene3D" id="3.20.20.150">
    <property type="entry name" value="Divalent-metal-dependent TIM barrel enzymes"/>
    <property type="match status" value="1"/>
</dbReference>
<name>A0A543HFX1_9MICO</name>
<keyword evidence="5" id="KW-1185">Reference proteome</keyword>
<dbReference type="Pfam" id="PF01261">
    <property type="entry name" value="AP_endonuc_2"/>
    <property type="match status" value="1"/>
</dbReference>
<sequence>MRLHHSDGQTIHVAYCTNVHPGEDVDTIIGQLDRFALPVRRHLGADVLGLGLWLSAPVARTLAGDPSATDRLRGELDSRGLEVVTLNGFPYRGFQDEVVKHRVYHPDWTERARLDYTVDLTEVLARLLPDDAARGSISTLPLGWRHPWFGDRQALAAEQFARLADHLHVLRERTGREIRVGVEPEPGCVIETTSDLVERMSGWDTDVLGVCLDLCHLAVGFEDAEVAVPRLAAAGRRVVKAQVSAGLHLEHPADPAARLALAAFDEDRFLHQVRAPGDTARPGESGELGELGERGERGPLRARDDLGDALGGIRPLDPAPGGVEQPWRVHFHVPLGQAPEAPLAATTDDLRASLAVLVGGERALTDHLEVETYTWSVVPEAHRPTDDAALARSIAGELAWLRDTLIDLGLKEPA</sequence>
<dbReference type="NCBIfam" id="NF035939">
    <property type="entry name" value="TIM_EboE"/>
    <property type="match status" value="1"/>
</dbReference>
<proteinExistence type="predicted"/>
<dbReference type="Proteomes" id="UP000316747">
    <property type="component" value="Unassembled WGS sequence"/>
</dbReference>
<comment type="caution">
    <text evidence="4">The sequence shown here is derived from an EMBL/GenBank/DDBJ whole genome shotgun (WGS) entry which is preliminary data.</text>
</comment>
<dbReference type="GO" id="GO:0016853">
    <property type="term" value="F:isomerase activity"/>
    <property type="evidence" value="ECO:0007669"/>
    <property type="project" value="UniProtKB-KW"/>
</dbReference>
<feature type="region of interest" description="Disordered" evidence="2">
    <location>
        <begin position="276"/>
        <end position="300"/>
    </location>
</feature>
<gene>
    <name evidence="4" type="ORF">FBY41_4040</name>
</gene>
<reference evidence="4 5" key="1">
    <citation type="submission" date="2019-06" db="EMBL/GenBank/DDBJ databases">
        <title>Genome sequencing of plant associated microbes to promote plant fitness in Sorghum bicolor and Oryza sativa.</title>
        <authorList>
            <person name="Coleman-Derr D."/>
        </authorList>
    </citation>
    <scope>NUCLEOTIDE SEQUENCE [LARGE SCALE GENOMIC DNA]</scope>
    <source>
        <strain evidence="4 5">KV-663</strain>
    </source>
</reference>
<keyword evidence="4" id="KW-0413">Isomerase</keyword>
<dbReference type="EMBL" id="VFPM01000004">
    <property type="protein sequence ID" value="TQM57219.1"/>
    <property type="molecule type" value="Genomic_DNA"/>
</dbReference>
<feature type="compositionally biased region" description="Basic and acidic residues" evidence="2">
    <location>
        <begin position="291"/>
        <end position="300"/>
    </location>
</feature>
<feature type="domain" description="Xylose isomerase-like TIM barrel" evidence="3">
    <location>
        <begin position="43"/>
        <end position="230"/>
    </location>
</feature>
<evidence type="ECO:0000313" key="4">
    <source>
        <dbReference type="EMBL" id="TQM57219.1"/>
    </source>
</evidence>